<feature type="domain" description="Trafficking protein particle complex subunit 11" evidence="3">
    <location>
        <begin position="333"/>
        <end position="600"/>
    </location>
</feature>
<dbReference type="Proteomes" id="UP001140453">
    <property type="component" value="Unassembled WGS sequence"/>
</dbReference>
<evidence type="ECO:0000313" key="5">
    <source>
        <dbReference type="Proteomes" id="UP001140453"/>
    </source>
</evidence>
<gene>
    <name evidence="4" type="ORF">N0V93_002496</name>
</gene>
<name>A0A9W8YXQ4_9PEZI</name>
<feature type="region of interest" description="Disordered" evidence="1">
    <location>
        <begin position="258"/>
        <end position="277"/>
    </location>
</feature>
<dbReference type="InterPro" id="IPR012880">
    <property type="entry name" value="Gryzun"/>
</dbReference>
<sequence length="1234" mass="137209">MEEYPPCSLDFCLPLAVLLGLPSNYAQESALDPEYKEGAVLIRSDPPPVEGDQVAALIQYIRNSDASGLPWNGRETKNIKYKFRFRTAGRTYLLPPKLARLPDDFEIPPSQAVLHSPISPLSPTSSLYPDGLIDTKWLKKHQDLVPSVFLCLYSLTADPTLATLHDNKIKTDIGGLRNAVSQSGCKSRLAVIILVDNSSGSQERLENIRRGGGLDPKSFFAIPTNAAPDEMSRILDNALTTLYTQAVDYYRDHGRLAKKKRGRGAAPQPTVPPTMGTSQTLSLAGWNVRYDFKSAIWAEYRQEMDAALRSFEQAYENLMGSEVMEAIPSWNPRWNHARLLADIIAVRCIRCLFWNDQYTAAVRRWQSHRDKMADFVDRLGRGTKCYGWEAWEARWAVIMANLIEKADIPDFDHSAVSIYLVSEKSAQSERIQPWELLHHPGYWYRLAARHTLARRSLAYSMPQDDRRSPSQSPASKLASKAFTYDNYMCPEPYEELPLAQSGVNHSQMILDYLLSAQSYFIKKRQQRSAAEVSLECAKELATSKDWGNVVKILRPFWEEMSFRRDGWPEITEDMCWVLRTAALETAQADLVVSIDWELLNQRFPKRDNWHYDLSKSLEGIDAPKPSVEVNDDLGTSFLAPSFVFRHEEGKAGQTCQAQLSIKSNAASGSAPIVLESIMIQFDGSIKPILLTHVPNGSAEGHEQRSVFKNVVSLIEAKPEVDGESADTQSLGAPLQMLGTSDLTLIPGQTTVFELQIPLREPGEAHASSLKFVVNNDAFTLTHTASVQKAGSGNVWCSGTVRRRMARTHPQSIRVLPRPPKMEINEINFRDQYYTNETIELLFNIVNEEDSDATAKIDVSILSEEAPNFKLKTANGAESRALADDEESKLQGSSLGSIKSSETSQISVILTAADRPTAYTMTLKVSYNLTTDPATTIIQEAAYRIEVASPFEANYELLPRLHPDPWPSLFDHEGVQNPSAESPGPSQGLAQAWCLVTKYASFASENLKVLDLDIEIAPANGVQCQTSKRQTLPAGGLEVQPNIIAETQFDVAVKRLSLDERSPMGLDVSFVINWARLPKNGEKIVPNRTLLAVPRLPIFNTEPRVLASVSYAKPNVDGRTSMVLLDITIENASNHFLTFGLTMDPSDEFAFSGAKQTTLNLLPVSRRTVTYRLLPLGSGREGGWIKPSLTVKDKYFQKVLRIIPTEGMKKAADGFLVWVPGIDGAGANPEGDEEV</sequence>
<evidence type="ECO:0000256" key="1">
    <source>
        <dbReference type="SAM" id="MobiDB-lite"/>
    </source>
</evidence>
<dbReference type="PANTHER" id="PTHR14374">
    <property type="entry name" value="FOIE GRAS"/>
    <property type="match status" value="1"/>
</dbReference>
<dbReference type="Pfam" id="PF11817">
    <property type="entry name" value="Foie-gras_1"/>
    <property type="match status" value="1"/>
</dbReference>
<evidence type="ECO:0000313" key="4">
    <source>
        <dbReference type="EMBL" id="KAJ4393288.1"/>
    </source>
</evidence>
<feature type="domain" description="Gryzun putative trafficking through Golgi" evidence="2">
    <location>
        <begin position="627"/>
        <end position="1219"/>
    </location>
</feature>
<dbReference type="EMBL" id="JAPEVB010000002">
    <property type="protein sequence ID" value="KAJ4393288.1"/>
    <property type="molecule type" value="Genomic_DNA"/>
</dbReference>
<organism evidence="4 5">
    <name type="scientific">Gnomoniopsis smithogilvyi</name>
    <dbReference type="NCBI Taxonomy" id="1191159"/>
    <lineage>
        <taxon>Eukaryota</taxon>
        <taxon>Fungi</taxon>
        <taxon>Dikarya</taxon>
        <taxon>Ascomycota</taxon>
        <taxon>Pezizomycotina</taxon>
        <taxon>Sordariomycetes</taxon>
        <taxon>Sordariomycetidae</taxon>
        <taxon>Diaporthales</taxon>
        <taxon>Gnomoniaceae</taxon>
        <taxon>Gnomoniopsis</taxon>
    </lineage>
</organism>
<proteinExistence type="predicted"/>
<dbReference type="OrthoDB" id="6278596at2759"/>
<keyword evidence="5" id="KW-1185">Reference proteome</keyword>
<dbReference type="InterPro" id="IPR021773">
    <property type="entry name" value="TPC11"/>
</dbReference>
<accession>A0A9W8YXQ4</accession>
<evidence type="ECO:0008006" key="6">
    <source>
        <dbReference type="Google" id="ProtNLM"/>
    </source>
</evidence>
<evidence type="ECO:0000259" key="2">
    <source>
        <dbReference type="Pfam" id="PF07919"/>
    </source>
</evidence>
<dbReference type="AlphaFoldDB" id="A0A9W8YXQ4"/>
<evidence type="ECO:0000259" key="3">
    <source>
        <dbReference type="Pfam" id="PF11817"/>
    </source>
</evidence>
<dbReference type="Pfam" id="PF07919">
    <property type="entry name" value="Gryzun"/>
    <property type="match status" value="1"/>
</dbReference>
<comment type="caution">
    <text evidence="4">The sequence shown here is derived from an EMBL/GenBank/DDBJ whole genome shotgun (WGS) entry which is preliminary data.</text>
</comment>
<dbReference type="PANTHER" id="PTHR14374:SF0">
    <property type="entry name" value="TRAFFICKING PROTEIN PARTICLE COMPLEX SUBUNIT 11"/>
    <property type="match status" value="1"/>
</dbReference>
<reference evidence="4" key="1">
    <citation type="submission" date="2022-10" db="EMBL/GenBank/DDBJ databases">
        <title>Tapping the CABI collections for fungal endophytes: first genome assemblies for Collariella, Neodidymelliopsis, Ascochyta clinopodiicola, Didymella pomorum, Didymosphaeria variabile, Neocosmospora piperis and Neocucurbitaria cava.</title>
        <authorList>
            <person name="Hill R."/>
        </authorList>
    </citation>
    <scope>NUCLEOTIDE SEQUENCE</scope>
    <source>
        <strain evidence="4">IMI 355082</strain>
    </source>
</reference>
<protein>
    <recommendedName>
        <fullName evidence="6">Trafficking protein particle complex subunit 11</fullName>
    </recommendedName>
</protein>